<dbReference type="InterPro" id="IPR010796">
    <property type="entry name" value="C2_B9-type_dom"/>
</dbReference>
<comment type="caution">
    <text evidence="6">The sequence shown here is derived from an EMBL/GenBank/DDBJ whole genome shotgun (WGS) entry which is preliminary data.</text>
</comment>
<evidence type="ECO:0000256" key="4">
    <source>
        <dbReference type="ARBA" id="ARBA00023212"/>
    </source>
</evidence>
<dbReference type="PANTHER" id="PTHR12968">
    <property type="entry name" value="B9 DOMAIN-CONTAINING"/>
    <property type="match status" value="1"/>
</dbReference>
<protein>
    <submittedName>
        <fullName evidence="6">Uncharacterized protein</fullName>
    </submittedName>
</protein>
<evidence type="ECO:0000256" key="3">
    <source>
        <dbReference type="ARBA" id="ARBA00022794"/>
    </source>
</evidence>
<feature type="non-terminal residue" evidence="6">
    <location>
        <position position="1"/>
    </location>
</feature>
<accession>A0AAD3HMT8</accession>
<keyword evidence="7" id="KW-1185">Reference proteome</keyword>
<dbReference type="Proteomes" id="UP001054857">
    <property type="component" value="Unassembled WGS sequence"/>
</dbReference>
<gene>
    <name evidence="6" type="ORF">Agub_g7952</name>
</gene>
<evidence type="ECO:0000313" key="6">
    <source>
        <dbReference type="EMBL" id="GFR46371.1"/>
    </source>
</evidence>
<keyword evidence="4" id="KW-0206">Cytoskeleton</keyword>
<comment type="subcellular location">
    <subcellularLocation>
        <location evidence="1">Cytoplasm</location>
        <location evidence="1">Cytoskeleton</location>
        <location evidence="1">Cilium basal body</location>
    </subcellularLocation>
</comment>
<feature type="non-terminal residue" evidence="6">
    <location>
        <position position="160"/>
    </location>
</feature>
<organism evidence="6 7">
    <name type="scientific">Astrephomene gubernaculifera</name>
    <dbReference type="NCBI Taxonomy" id="47775"/>
    <lineage>
        <taxon>Eukaryota</taxon>
        <taxon>Viridiplantae</taxon>
        <taxon>Chlorophyta</taxon>
        <taxon>core chlorophytes</taxon>
        <taxon>Chlorophyceae</taxon>
        <taxon>CS clade</taxon>
        <taxon>Chlamydomonadales</taxon>
        <taxon>Astrephomenaceae</taxon>
        <taxon>Astrephomene</taxon>
    </lineage>
</organism>
<keyword evidence="2" id="KW-0963">Cytoplasm</keyword>
<dbReference type="PROSITE" id="PS51381">
    <property type="entry name" value="C2_B9"/>
    <property type="match status" value="1"/>
</dbReference>
<dbReference type="GO" id="GO:0036038">
    <property type="term" value="C:MKS complex"/>
    <property type="evidence" value="ECO:0007669"/>
    <property type="project" value="TreeGrafter"/>
</dbReference>
<name>A0AAD3HMT8_9CHLO</name>
<keyword evidence="3" id="KW-0970">Cilium biogenesis/degradation</keyword>
<dbReference type="GO" id="GO:0060271">
    <property type="term" value="P:cilium assembly"/>
    <property type="evidence" value="ECO:0007669"/>
    <property type="project" value="TreeGrafter"/>
</dbReference>
<proteinExistence type="predicted"/>
<dbReference type="PANTHER" id="PTHR12968:SF4">
    <property type="entry name" value="TECTONIC-LIKE COMPLEX MEMBER MKS1"/>
    <property type="match status" value="1"/>
</dbReference>
<evidence type="ECO:0000256" key="5">
    <source>
        <dbReference type="ARBA" id="ARBA00023273"/>
    </source>
</evidence>
<evidence type="ECO:0000313" key="7">
    <source>
        <dbReference type="Proteomes" id="UP001054857"/>
    </source>
</evidence>
<dbReference type="Pfam" id="PF07162">
    <property type="entry name" value="B9-C2"/>
    <property type="match status" value="1"/>
</dbReference>
<keyword evidence="5" id="KW-0966">Cell projection</keyword>
<dbReference type="EMBL" id="BMAR01000014">
    <property type="protein sequence ID" value="GFR46371.1"/>
    <property type="molecule type" value="Genomic_DNA"/>
</dbReference>
<reference evidence="6 7" key="1">
    <citation type="journal article" date="2021" name="Sci. Rep.">
        <title>Genome sequencing of the multicellular alga Astrephomene provides insights into convergent evolution of germ-soma differentiation.</title>
        <authorList>
            <person name="Yamashita S."/>
            <person name="Yamamoto K."/>
            <person name="Matsuzaki R."/>
            <person name="Suzuki S."/>
            <person name="Yamaguchi H."/>
            <person name="Hirooka S."/>
            <person name="Minakuchi Y."/>
            <person name="Miyagishima S."/>
            <person name="Kawachi M."/>
            <person name="Toyoda A."/>
            <person name="Nozaki H."/>
        </authorList>
    </citation>
    <scope>NUCLEOTIDE SEQUENCE [LARGE SCALE GENOMIC DNA]</scope>
    <source>
        <strain evidence="6 7">NIES-4017</strain>
    </source>
</reference>
<sequence>QGVTHICRTTTYPACPASDTPAREVAHLAHPLELEWVSRGGAGGGRGGGPAENKYPVLFFQVCSLDSLNRYASQGYGWLGLEGRVPGSGSHVVRTWRPLGTIREGLAQFFIGGSPELADLAYLTTPAGFNGRILNKYGFKTESGGAIKVRLNTVTQRFDP</sequence>
<evidence type="ECO:0000256" key="2">
    <source>
        <dbReference type="ARBA" id="ARBA00022490"/>
    </source>
</evidence>
<dbReference type="AlphaFoldDB" id="A0AAD3HMT8"/>
<evidence type="ECO:0000256" key="1">
    <source>
        <dbReference type="ARBA" id="ARBA00004120"/>
    </source>
</evidence>